<evidence type="ECO:0000256" key="4">
    <source>
        <dbReference type="ARBA" id="ARBA00022729"/>
    </source>
</evidence>
<dbReference type="PANTHER" id="PTHR12015:SF103">
    <property type="entry name" value="C-C MOTIF CHEMOKINE 4-RELATED"/>
    <property type="match status" value="1"/>
</dbReference>
<sequence length="129" mass="14331">CCIKPAQSPVVQHQTKEENLKESQLWFSCCHSSSPSRSMKVCVAAFAVLLIAALCSQVHSQLDGVNTPTSCCFSHVPKQIPRSLVVKYRHTSSKCSLPAVIFTTKKGREVCSDPNAQWVQEYVKHVKQN</sequence>
<dbReference type="GO" id="GO:0030335">
    <property type="term" value="P:positive regulation of cell migration"/>
    <property type="evidence" value="ECO:0007669"/>
    <property type="project" value="TreeGrafter"/>
</dbReference>
<dbReference type="GO" id="GO:0061844">
    <property type="term" value="P:antimicrobial humoral immune response mediated by antimicrobial peptide"/>
    <property type="evidence" value="ECO:0007669"/>
    <property type="project" value="TreeGrafter"/>
</dbReference>
<organism evidence="8 9">
    <name type="scientific">Chelydra serpentina</name>
    <name type="common">Snapping turtle</name>
    <name type="synonym">Testudo serpentina</name>
    <dbReference type="NCBI Taxonomy" id="8475"/>
    <lineage>
        <taxon>Eukaryota</taxon>
        <taxon>Metazoa</taxon>
        <taxon>Chordata</taxon>
        <taxon>Craniata</taxon>
        <taxon>Vertebrata</taxon>
        <taxon>Euteleostomi</taxon>
        <taxon>Archelosauria</taxon>
        <taxon>Testudinata</taxon>
        <taxon>Testudines</taxon>
        <taxon>Cryptodira</taxon>
        <taxon>Durocryptodira</taxon>
        <taxon>Americhelydia</taxon>
        <taxon>Chelydroidea</taxon>
        <taxon>Chelydridae</taxon>
        <taxon>Chelydra</taxon>
    </lineage>
</organism>
<keyword evidence="3 6" id="KW-0202">Cytokine</keyword>
<dbReference type="InterPro" id="IPR000827">
    <property type="entry name" value="Chemokine_CC_CS"/>
</dbReference>
<keyword evidence="4" id="KW-0732">Signal</keyword>
<evidence type="ECO:0000259" key="7">
    <source>
        <dbReference type="SMART" id="SM00199"/>
    </source>
</evidence>
<dbReference type="FunFam" id="2.40.50.40:FF:000002">
    <property type="entry name" value="C-C motif chemokine"/>
    <property type="match status" value="1"/>
</dbReference>
<dbReference type="OrthoDB" id="8934837at2759"/>
<dbReference type="SMART" id="SM00199">
    <property type="entry name" value="SCY"/>
    <property type="match status" value="1"/>
</dbReference>
<dbReference type="InterPro" id="IPR001811">
    <property type="entry name" value="Chemokine_IL8-like_dom"/>
</dbReference>
<dbReference type="GO" id="GO:0005615">
    <property type="term" value="C:extracellular space"/>
    <property type="evidence" value="ECO:0007669"/>
    <property type="project" value="UniProtKB-KW"/>
</dbReference>
<dbReference type="GO" id="GO:0048245">
    <property type="term" value="P:eosinophil chemotaxis"/>
    <property type="evidence" value="ECO:0007669"/>
    <property type="project" value="TreeGrafter"/>
</dbReference>
<evidence type="ECO:0000256" key="1">
    <source>
        <dbReference type="ARBA" id="ARBA00010868"/>
    </source>
</evidence>
<comment type="subcellular location">
    <subcellularLocation>
        <location evidence="6">Secreted</location>
    </subcellularLocation>
</comment>
<evidence type="ECO:0000256" key="2">
    <source>
        <dbReference type="ARBA" id="ARBA00022500"/>
    </source>
</evidence>
<name>A0A8T1SFX9_CHESE</name>
<keyword evidence="6" id="KW-0964">Secreted</keyword>
<proteinExistence type="inferred from homology"/>
<evidence type="ECO:0000256" key="6">
    <source>
        <dbReference type="RuleBase" id="RU361150"/>
    </source>
</evidence>
<dbReference type="Pfam" id="PF00048">
    <property type="entry name" value="IL8"/>
    <property type="match status" value="1"/>
</dbReference>
<comment type="similarity">
    <text evidence="1 6">Belongs to the intercrine beta (chemokine CC) family.</text>
</comment>
<dbReference type="GO" id="GO:0006954">
    <property type="term" value="P:inflammatory response"/>
    <property type="evidence" value="ECO:0007669"/>
    <property type="project" value="TreeGrafter"/>
</dbReference>
<dbReference type="PANTHER" id="PTHR12015">
    <property type="entry name" value="SMALL INDUCIBLE CYTOKINE A"/>
    <property type="match status" value="1"/>
</dbReference>
<evidence type="ECO:0000256" key="5">
    <source>
        <dbReference type="ARBA" id="ARBA00023157"/>
    </source>
</evidence>
<dbReference type="CDD" id="cd00272">
    <property type="entry name" value="Chemokine_CC"/>
    <property type="match status" value="1"/>
</dbReference>
<dbReference type="AlphaFoldDB" id="A0A8T1SFX9"/>
<feature type="domain" description="Chemokine interleukin-8-like" evidence="7">
    <location>
        <begin position="68"/>
        <end position="126"/>
    </location>
</feature>
<dbReference type="InterPro" id="IPR039809">
    <property type="entry name" value="Chemokine_b/g/d"/>
</dbReference>
<dbReference type="Gene3D" id="2.40.50.40">
    <property type="match status" value="1"/>
</dbReference>
<evidence type="ECO:0000313" key="9">
    <source>
        <dbReference type="Proteomes" id="UP000765507"/>
    </source>
</evidence>
<dbReference type="GO" id="GO:0008009">
    <property type="term" value="F:chemokine activity"/>
    <property type="evidence" value="ECO:0007669"/>
    <property type="project" value="InterPro"/>
</dbReference>
<keyword evidence="5" id="KW-1015">Disulfide bond</keyword>
<accession>A0A8T1SFX9</accession>
<keyword evidence="2 6" id="KW-0145">Chemotaxis</keyword>
<comment type="caution">
    <text evidence="8">The sequence shown here is derived from an EMBL/GenBank/DDBJ whole genome shotgun (WGS) entry which is preliminary data.</text>
</comment>
<dbReference type="GO" id="GO:0070098">
    <property type="term" value="P:chemokine-mediated signaling pathway"/>
    <property type="evidence" value="ECO:0007669"/>
    <property type="project" value="TreeGrafter"/>
</dbReference>
<keyword evidence="9" id="KW-1185">Reference proteome</keyword>
<reference evidence="8 9" key="1">
    <citation type="journal article" date="2020" name="G3 (Bethesda)">
        <title>Draft Genome of the Common Snapping Turtle, Chelydra serpentina, a Model for Phenotypic Plasticity in Reptiles.</title>
        <authorList>
            <person name="Das D."/>
            <person name="Singh S.K."/>
            <person name="Bierstedt J."/>
            <person name="Erickson A."/>
            <person name="Galli G.L.J."/>
            <person name="Crossley D.A. 2nd"/>
            <person name="Rhen T."/>
        </authorList>
    </citation>
    <scope>NUCLEOTIDE SEQUENCE [LARGE SCALE GENOMIC DNA]</scope>
    <source>
        <strain evidence="8">KW</strain>
    </source>
</reference>
<dbReference type="InterPro" id="IPR036048">
    <property type="entry name" value="Interleukin_8-like_sf"/>
</dbReference>
<evidence type="ECO:0000313" key="8">
    <source>
        <dbReference type="EMBL" id="KAG6927660.1"/>
    </source>
</evidence>
<dbReference type="Proteomes" id="UP000765507">
    <property type="component" value="Unassembled WGS sequence"/>
</dbReference>
<gene>
    <name evidence="8" type="ORF">G0U57_009487</name>
</gene>
<dbReference type="EMBL" id="JAHGAV010000246">
    <property type="protein sequence ID" value="KAG6927660.1"/>
    <property type="molecule type" value="Genomic_DNA"/>
</dbReference>
<protein>
    <recommendedName>
        <fullName evidence="6">C-C motif chemokine</fullName>
    </recommendedName>
</protein>
<evidence type="ECO:0000256" key="3">
    <source>
        <dbReference type="ARBA" id="ARBA00022514"/>
    </source>
</evidence>
<dbReference type="PROSITE" id="PS00472">
    <property type="entry name" value="SMALL_CYTOKINES_CC"/>
    <property type="match status" value="1"/>
</dbReference>
<dbReference type="SUPFAM" id="SSF54117">
    <property type="entry name" value="Interleukin 8-like chemokines"/>
    <property type="match status" value="1"/>
</dbReference>
<feature type="non-terminal residue" evidence="8">
    <location>
        <position position="1"/>
    </location>
</feature>
<dbReference type="GO" id="GO:0048020">
    <property type="term" value="F:CCR chemokine receptor binding"/>
    <property type="evidence" value="ECO:0007669"/>
    <property type="project" value="TreeGrafter"/>
</dbReference>